<dbReference type="SUPFAM" id="SSF69572">
    <property type="entry name" value="Activating enzymes of the ubiquitin-like proteins"/>
    <property type="match status" value="1"/>
</dbReference>
<dbReference type="CDD" id="cd00755">
    <property type="entry name" value="YgdL_like"/>
    <property type="match status" value="1"/>
</dbReference>
<gene>
    <name evidence="2" type="ORF">CR155_15010</name>
</gene>
<comment type="caution">
    <text evidence="2">The sequence shown here is derived from an EMBL/GenBank/DDBJ whole genome shotgun (WGS) entry which is preliminary data.</text>
</comment>
<accession>A0A2N4UDL1</accession>
<keyword evidence="3" id="KW-1185">Reference proteome</keyword>
<dbReference type="OrthoDB" id="9804150at2"/>
<dbReference type="GO" id="GO:0008641">
    <property type="term" value="F:ubiquitin-like modifier activating enzyme activity"/>
    <property type="evidence" value="ECO:0007669"/>
    <property type="project" value="InterPro"/>
</dbReference>
<dbReference type="GO" id="GO:0061504">
    <property type="term" value="P:cyclic threonylcarbamoyladenosine biosynthetic process"/>
    <property type="evidence" value="ECO:0007669"/>
    <property type="project" value="TreeGrafter"/>
</dbReference>
<dbReference type="PANTHER" id="PTHR43267">
    <property type="entry name" value="TRNA THREONYLCARBAMOYLADENOSINE DEHYDRATASE"/>
    <property type="match status" value="1"/>
</dbReference>
<dbReference type="PANTHER" id="PTHR43267:SF1">
    <property type="entry name" value="TRNA THREONYLCARBAMOYLADENOSINE DEHYDRATASE"/>
    <property type="match status" value="1"/>
</dbReference>
<sequence>MRYIDIVNQLRSGGHGPGRDTVESPHFLHICPSLTMPVTCQFDTERRFGGLERLYGPGSLQTLRNAHVVVAGIGGVGSWCAEALARCGVGALSLIDLDHVAESNINRQLHALTETLGQSKVAAMAQRVHGINPECRVRVVDDFVSPDNVADVLGDDAGLVIDCTDQAQAKIAMILHARARKIPILVCGGAGGKTNPLALRAGDLALAVNDALLAKLRNTLRRQHQYPKASDHAGKPRRRLPKMGIRALWFDQPVLLPAQWLATGVDLTDPGRLAGVQPPPDTLQGLSCAGYGSVVTVTAAMGMAAANEAVYWMLNGKFA</sequence>
<feature type="domain" description="THIF-type NAD/FAD binding fold" evidence="1">
    <location>
        <begin position="54"/>
        <end position="314"/>
    </location>
</feature>
<proteinExistence type="predicted"/>
<dbReference type="Proteomes" id="UP000234328">
    <property type="component" value="Unassembled WGS sequence"/>
</dbReference>
<dbReference type="Gene3D" id="3.40.50.720">
    <property type="entry name" value="NAD(P)-binding Rossmann-like Domain"/>
    <property type="match status" value="1"/>
</dbReference>
<name>A0A2N4UDL1_9BURK</name>
<dbReference type="GO" id="GO:0061503">
    <property type="term" value="F:tRNA threonylcarbamoyladenosine dehydratase"/>
    <property type="evidence" value="ECO:0007669"/>
    <property type="project" value="TreeGrafter"/>
</dbReference>
<dbReference type="InterPro" id="IPR000594">
    <property type="entry name" value="ThiF_NAD_FAD-bd"/>
</dbReference>
<dbReference type="InterPro" id="IPR035985">
    <property type="entry name" value="Ubiquitin-activating_enz"/>
</dbReference>
<dbReference type="Pfam" id="PF00899">
    <property type="entry name" value="ThiF"/>
    <property type="match status" value="1"/>
</dbReference>
<evidence type="ECO:0000313" key="3">
    <source>
        <dbReference type="Proteomes" id="UP000234328"/>
    </source>
</evidence>
<organism evidence="2 3">
    <name type="scientific">Pollutimonas nitritireducens</name>
    <dbReference type="NCBI Taxonomy" id="2045209"/>
    <lineage>
        <taxon>Bacteria</taxon>
        <taxon>Pseudomonadati</taxon>
        <taxon>Pseudomonadota</taxon>
        <taxon>Betaproteobacteria</taxon>
        <taxon>Burkholderiales</taxon>
        <taxon>Alcaligenaceae</taxon>
        <taxon>Pollutimonas</taxon>
    </lineage>
</organism>
<protein>
    <submittedName>
        <fullName evidence="2">tRNA threonylcarbamoyladenosine dehydratase</fullName>
    </submittedName>
</protein>
<dbReference type="EMBL" id="PDNV01000009">
    <property type="protein sequence ID" value="PLC53106.1"/>
    <property type="molecule type" value="Genomic_DNA"/>
</dbReference>
<evidence type="ECO:0000313" key="2">
    <source>
        <dbReference type="EMBL" id="PLC53106.1"/>
    </source>
</evidence>
<reference evidence="2 3" key="1">
    <citation type="submission" date="2017-10" db="EMBL/GenBank/DDBJ databases">
        <title>Two draft genome sequences of Pusillimonas sp. strains isolated from a nitrate- and radionuclide-contaminated groundwater in Russia.</title>
        <authorList>
            <person name="Grouzdev D.S."/>
            <person name="Tourova T.P."/>
            <person name="Goeva M.A."/>
            <person name="Babich T.L."/>
            <person name="Sokolova D.S."/>
            <person name="Abdullin R."/>
            <person name="Poltaraus A.B."/>
            <person name="Toshchakov S.V."/>
            <person name="Nazina T.N."/>
        </authorList>
    </citation>
    <scope>NUCLEOTIDE SEQUENCE [LARGE SCALE GENOMIC DNA]</scope>
    <source>
        <strain evidence="2 3">JR1/69-2-13</strain>
    </source>
</reference>
<dbReference type="InterPro" id="IPR045886">
    <property type="entry name" value="ThiF/MoeB/HesA"/>
</dbReference>
<dbReference type="AlphaFoldDB" id="A0A2N4UDL1"/>
<evidence type="ECO:0000259" key="1">
    <source>
        <dbReference type="Pfam" id="PF00899"/>
    </source>
</evidence>